<sequence>MLKRVQHLLPSELSEVLGRMPERLKDAVEEIRIRENRPLEISTGLAFWFVSPSGALLPKPEEAYKPSSETCRKLLERVTNHSLYAMEEELRRGYITVAGGHRIGLAGRTVLDQGQVRGIRDIAAFNVRIAREVVGAANALLPKLLDHQRRTLQSALILAPPQQGKTTLVRDLARAVSSGAWGHPGAADWPGRKVGIVDERSEIAACIRGVPTFNVGPRTDVMDACPKAEGMMMMLRSMSPEIMIVDEIGREEDGDAILDASHAGVTVIATAHAKDLEDARGRPVLGRLLAAGAFQQCVELRRNGGSLLSRVLPAAAAGRAPAAREPTAWKGGGGYG</sequence>
<evidence type="ECO:0000313" key="4">
    <source>
        <dbReference type="EMBL" id="RAP76492.1"/>
    </source>
</evidence>
<dbReference type="OrthoDB" id="9768243at2"/>
<name>A0A328U333_9BACL</name>
<evidence type="ECO:0000256" key="1">
    <source>
        <dbReference type="ARBA" id="ARBA00022741"/>
    </source>
</evidence>
<keyword evidence="2" id="KW-0067">ATP-binding</keyword>
<feature type="domain" description="AAA+ ATPase" evidence="3">
    <location>
        <begin position="151"/>
        <end position="304"/>
    </location>
</feature>
<dbReference type="SUPFAM" id="SSF52540">
    <property type="entry name" value="P-loop containing nucleoside triphosphate hydrolases"/>
    <property type="match status" value="1"/>
</dbReference>
<dbReference type="Proteomes" id="UP000249260">
    <property type="component" value="Unassembled WGS sequence"/>
</dbReference>
<dbReference type="GO" id="GO:0005524">
    <property type="term" value="F:ATP binding"/>
    <property type="evidence" value="ECO:0007669"/>
    <property type="project" value="UniProtKB-KW"/>
</dbReference>
<comment type="caution">
    <text evidence="4">The sequence shown here is derived from an EMBL/GenBank/DDBJ whole genome shotgun (WGS) entry which is preliminary data.</text>
</comment>
<dbReference type="InterPro" id="IPR003593">
    <property type="entry name" value="AAA+_ATPase"/>
</dbReference>
<dbReference type="EMBL" id="QLUW01000002">
    <property type="protein sequence ID" value="RAP76492.1"/>
    <property type="molecule type" value="Genomic_DNA"/>
</dbReference>
<dbReference type="InterPro" id="IPR027417">
    <property type="entry name" value="P-loop_NTPase"/>
</dbReference>
<keyword evidence="5" id="KW-1185">Reference proteome</keyword>
<dbReference type="RefSeq" id="WP_112882711.1">
    <property type="nucleotide sequence ID" value="NZ_QLUW01000002.1"/>
</dbReference>
<evidence type="ECO:0000256" key="2">
    <source>
        <dbReference type="ARBA" id="ARBA00022840"/>
    </source>
</evidence>
<accession>A0A328U333</accession>
<dbReference type="NCBIfam" id="TIGR02858">
    <property type="entry name" value="spore_III_AA"/>
    <property type="match status" value="1"/>
</dbReference>
<evidence type="ECO:0000259" key="3">
    <source>
        <dbReference type="SMART" id="SM00382"/>
    </source>
</evidence>
<gene>
    <name evidence="4" type="primary">spoIIIAA</name>
    <name evidence="4" type="ORF">DL346_13995</name>
</gene>
<keyword evidence="1" id="KW-0547">Nucleotide-binding</keyword>
<dbReference type="PANTHER" id="PTHR20953:SF3">
    <property type="entry name" value="P-LOOP CONTAINING NUCLEOSIDE TRIPHOSPHATE HYDROLASES SUPERFAMILY PROTEIN"/>
    <property type="match status" value="1"/>
</dbReference>
<dbReference type="Gene3D" id="3.40.50.300">
    <property type="entry name" value="P-loop containing nucleotide triphosphate hydrolases"/>
    <property type="match status" value="1"/>
</dbReference>
<organism evidence="4 5">
    <name type="scientific">Paenibacillus montanisoli</name>
    <dbReference type="NCBI Taxonomy" id="2081970"/>
    <lineage>
        <taxon>Bacteria</taxon>
        <taxon>Bacillati</taxon>
        <taxon>Bacillota</taxon>
        <taxon>Bacilli</taxon>
        <taxon>Bacillales</taxon>
        <taxon>Paenibacillaceae</taxon>
        <taxon>Paenibacillus</taxon>
    </lineage>
</organism>
<dbReference type="AlphaFoldDB" id="A0A328U333"/>
<proteinExistence type="predicted"/>
<dbReference type="InterPro" id="IPR014217">
    <property type="entry name" value="Spore_III_AA"/>
</dbReference>
<dbReference type="InterPro" id="IPR045735">
    <property type="entry name" value="Spore_III_AA_AAA+_ATPase"/>
</dbReference>
<protein>
    <submittedName>
        <fullName evidence="4">Stage III sporulation protein AA</fullName>
    </submittedName>
</protein>
<dbReference type="SMART" id="SM00382">
    <property type="entry name" value="AAA"/>
    <property type="match status" value="1"/>
</dbReference>
<dbReference type="Pfam" id="PF19568">
    <property type="entry name" value="Spore_III_AA"/>
    <property type="match status" value="1"/>
</dbReference>
<reference evidence="4 5" key="1">
    <citation type="submission" date="2018-06" db="EMBL/GenBank/DDBJ databases">
        <title>Paenibacillus montanisoli sp. nov., isolated from mountain area soil.</title>
        <authorList>
            <person name="Wu M."/>
        </authorList>
    </citation>
    <scope>NUCLEOTIDE SEQUENCE [LARGE SCALE GENOMIC DNA]</scope>
    <source>
        <strain evidence="4 5">RA17</strain>
    </source>
</reference>
<evidence type="ECO:0000313" key="5">
    <source>
        <dbReference type="Proteomes" id="UP000249260"/>
    </source>
</evidence>
<dbReference type="PANTHER" id="PTHR20953">
    <property type="entry name" value="KINASE-RELATED"/>
    <property type="match status" value="1"/>
</dbReference>